<keyword evidence="3" id="KW-0274">FAD</keyword>
<sequence>RIVEKKIKENGVHIYLNEEIVEFKGEEKKLTSVRLKSGKELPADIAVITIGMRPNIEFLLDSGIKVDKGVLVDMNMKTNNPNIFAAGDVAQIYDPLYDCPKLHPTWGNAKKQGKIAAVNMTGGDVKYKGTISIQSIKVFGFTAIAVGITHSKKNYDEISWVSFEKELCRKFILKDGYLVGALILGKNIDKKLLKPRLKEAVFNQLKLNKYKDLLFEEDIQFS</sequence>
<dbReference type="AlphaFoldDB" id="A0A0F9STC6"/>
<dbReference type="GO" id="GO:0016491">
    <property type="term" value="F:oxidoreductase activity"/>
    <property type="evidence" value="ECO:0007669"/>
    <property type="project" value="InterPro"/>
</dbReference>
<dbReference type="SUPFAM" id="SSF51905">
    <property type="entry name" value="FAD/NAD(P)-binding domain"/>
    <property type="match status" value="1"/>
</dbReference>
<feature type="domain" description="FAD/NAD(P)-binding" evidence="4">
    <location>
        <begin position="2"/>
        <end position="112"/>
    </location>
</feature>
<evidence type="ECO:0000313" key="5">
    <source>
        <dbReference type="EMBL" id="KKN72250.1"/>
    </source>
</evidence>
<protein>
    <recommendedName>
        <fullName evidence="4">FAD/NAD(P)-binding domain-containing protein</fullName>
    </recommendedName>
</protein>
<keyword evidence="2" id="KW-0285">Flavoprotein</keyword>
<dbReference type="InterPro" id="IPR036188">
    <property type="entry name" value="FAD/NAD-bd_sf"/>
</dbReference>
<dbReference type="InterPro" id="IPR023753">
    <property type="entry name" value="FAD/NAD-binding_dom"/>
</dbReference>
<dbReference type="PANTHER" id="PTHR43429">
    <property type="entry name" value="PYRIDINE NUCLEOTIDE-DISULFIDE OXIDOREDUCTASE DOMAIN-CONTAINING"/>
    <property type="match status" value="1"/>
</dbReference>
<dbReference type="InterPro" id="IPR050260">
    <property type="entry name" value="FAD-bd_OxRdtase"/>
</dbReference>
<name>A0A0F9STC6_9ZZZZ</name>
<gene>
    <name evidence="5" type="ORF">LCGC14_0413040</name>
</gene>
<dbReference type="PRINTS" id="PR00368">
    <property type="entry name" value="FADPNR"/>
</dbReference>
<dbReference type="Pfam" id="PF07992">
    <property type="entry name" value="Pyr_redox_2"/>
    <property type="match status" value="1"/>
</dbReference>
<evidence type="ECO:0000256" key="3">
    <source>
        <dbReference type="ARBA" id="ARBA00022827"/>
    </source>
</evidence>
<dbReference type="PANTHER" id="PTHR43429:SF3">
    <property type="entry name" value="NITRITE REDUCTASE [NAD(P)H]"/>
    <property type="match status" value="1"/>
</dbReference>
<evidence type="ECO:0000259" key="4">
    <source>
        <dbReference type="Pfam" id="PF07992"/>
    </source>
</evidence>
<proteinExistence type="predicted"/>
<reference evidence="5" key="1">
    <citation type="journal article" date="2015" name="Nature">
        <title>Complex archaea that bridge the gap between prokaryotes and eukaryotes.</title>
        <authorList>
            <person name="Spang A."/>
            <person name="Saw J.H."/>
            <person name="Jorgensen S.L."/>
            <person name="Zaremba-Niedzwiedzka K."/>
            <person name="Martijn J."/>
            <person name="Lind A.E."/>
            <person name="van Eijk R."/>
            <person name="Schleper C."/>
            <person name="Guy L."/>
            <person name="Ettema T.J."/>
        </authorList>
    </citation>
    <scope>NUCLEOTIDE SEQUENCE</scope>
</reference>
<evidence type="ECO:0000256" key="1">
    <source>
        <dbReference type="ARBA" id="ARBA00001974"/>
    </source>
</evidence>
<feature type="non-terminal residue" evidence="5">
    <location>
        <position position="1"/>
    </location>
</feature>
<evidence type="ECO:0000256" key="2">
    <source>
        <dbReference type="ARBA" id="ARBA00022630"/>
    </source>
</evidence>
<comment type="caution">
    <text evidence="5">The sequence shown here is derived from an EMBL/GenBank/DDBJ whole genome shotgun (WGS) entry which is preliminary data.</text>
</comment>
<dbReference type="InterPro" id="IPR016156">
    <property type="entry name" value="FAD/NAD-linked_Rdtase_dimer_sf"/>
</dbReference>
<dbReference type="EMBL" id="LAZR01000366">
    <property type="protein sequence ID" value="KKN72250.1"/>
    <property type="molecule type" value="Genomic_DNA"/>
</dbReference>
<organism evidence="5">
    <name type="scientific">marine sediment metagenome</name>
    <dbReference type="NCBI Taxonomy" id="412755"/>
    <lineage>
        <taxon>unclassified sequences</taxon>
        <taxon>metagenomes</taxon>
        <taxon>ecological metagenomes</taxon>
    </lineage>
</organism>
<dbReference type="Gene3D" id="3.30.390.30">
    <property type="match status" value="1"/>
</dbReference>
<accession>A0A0F9STC6</accession>
<comment type="cofactor">
    <cofactor evidence="1">
        <name>FAD</name>
        <dbReference type="ChEBI" id="CHEBI:57692"/>
    </cofactor>
</comment>
<dbReference type="Gene3D" id="3.50.50.60">
    <property type="entry name" value="FAD/NAD(P)-binding domain"/>
    <property type="match status" value="1"/>
</dbReference>